<sequence length="279" mass="29242">MCRDAQSPQINTWCKVLAPTGPSAPTSAARHRLSENILPTLFPCRRSCAIMMTMAAAGRFPAFRVLRIVLLTVALPPFIIGVAVGSVLLYSLGGWGWWRWTIVVLGGLIVLAGAGLAVAGLRSTVGDERHEVAAILLGGALLTAMALASVAATKARVTLDNATAVECTVLALTGVVATTGDTSTPATEHDLECAGGYPTTYFSPSPQAEVGGRFELLVDPTGALRPTTAEHVEEDWWSGLVITLLAAGLYMAWSGWRGARWLITTSGSSSAAATHQTLD</sequence>
<accession>K0K4X3</accession>
<dbReference type="KEGG" id="sesp:BN6_53670"/>
<name>K0K4X3_SACES</name>
<keyword evidence="1" id="KW-0812">Transmembrane</keyword>
<dbReference type="Proteomes" id="UP000006281">
    <property type="component" value="Chromosome"/>
</dbReference>
<feature type="transmembrane region" description="Helical" evidence="1">
    <location>
        <begin position="133"/>
        <end position="152"/>
    </location>
</feature>
<evidence type="ECO:0000256" key="1">
    <source>
        <dbReference type="SAM" id="Phobius"/>
    </source>
</evidence>
<keyword evidence="1" id="KW-0472">Membrane</keyword>
<dbReference type="EMBL" id="HE804045">
    <property type="protein sequence ID" value="CCH32627.1"/>
    <property type="molecule type" value="Genomic_DNA"/>
</dbReference>
<gene>
    <name evidence="2" type="ordered locus">BN6_53670</name>
</gene>
<organism evidence="2 3">
    <name type="scientific">Saccharothrix espanaensis (strain ATCC 51144 / DSM 44229 / JCM 9112 / NBRC 15066 / NRRL 15764)</name>
    <dbReference type="NCBI Taxonomy" id="1179773"/>
    <lineage>
        <taxon>Bacteria</taxon>
        <taxon>Bacillati</taxon>
        <taxon>Actinomycetota</taxon>
        <taxon>Actinomycetes</taxon>
        <taxon>Pseudonocardiales</taxon>
        <taxon>Pseudonocardiaceae</taxon>
        <taxon>Saccharothrix</taxon>
    </lineage>
</organism>
<keyword evidence="1" id="KW-1133">Transmembrane helix</keyword>
<feature type="transmembrane region" description="Helical" evidence="1">
    <location>
        <begin position="97"/>
        <end position="121"/>
    </location>
</feature>
<feature type="transmembrane region" description="Helical" evidence="1">
    <location>
        <begin position="68"/>
        <end position="91"/>
    </location>
</feature>
<dbReference type="STRING" id="1179773.BN6_53670"/>
<protein>
    <submittedName>
        <fullName evidence="2">Putative membrane protein</fullName>
    </submittedName>
</protein>
<evidence type="ECO:0000313" key="3">
    <source>
        <dbReference type="Proteomes" id="UP000006281"/>
    </source>
</evidence>
<dbReference type="PATRIC" id="fig|1179773.3.peg.5405"/>
<reference evidence="2 3" key="1">
    <citation type="journal article" date="2012" name="BMC Genomics">
        <title>Complete genome sequence of Saccharothrix espanaensis DSM 44229T and comparison to the other completely sequenced Pseudonocardiaceae.</title>
        <authorList>
            <person name="Strobel T."/>
            <person name="Al-Dilaimi A."/>
            <person name="Blom J."/>
            <person name="Gessner A."/>
            <person name="Kalinowski J."/>
            <person name="Luzhetska M."/>
            <person name="Puhler A."/>
            <person name="Szczepanowski R."/>
            <person name="Bechthold A."/>
            <person name="Ruckert C."/>
        </authorList>
    </citation>
    <scope>NUCLEOTIDE SEQUENCE [LARGE SCALE GENOMIC DNA]</scope>
    <source>
        <strain evidence="3">ATCC 51144 / DSM 44229 / JCM 9112 / NBRC 15066 / NRRL 15764</strain>
    </source>
</reference>
<proteinExistence type="predicted"/>
<dbReference type="AlphaFoldDB" id="K0K4X3"/>
<keyword evidence="3" id="KW-1185">Reference proteome</keyword>
<feature type="transmembrane region" description="Helical" evidence="1">
    <location>
        <begin position="236"/>
        <end position="253"/>
    </location>
</feature>
<dbReference type="HOGENOM" id="CLU_997114_0_0_11"/>
<evidence type="ECO:0000313" key="2">
    <source>
        <dbReference type="EMBL" id="CCH32627.1"/>
    </source>
</evidence>